<evidence type="ECO:0000313" key="2">
    <source>
        <dbReference type="EMBL" id="MET9850115.1"/>
    </source>
</evidence>
<protein>
    <submittedName>
        <fullName evidence="2">ABC transporter permease</fullName>
    </submittedName>
</protein>
<keyword evidence="3" id="KW-1185">Reference proteome</keyword>
<dbReference type="EMBL" id="JBEXPZ010000065">
    <property type="protein sequence ID" value="MET9850115.1"/>
    <property type="molecule type" value="Genomic_DNA"/>
</dbReference>
<keyword evidence="1" id="KW-1133">Transmembrane helix</keyword>
<dbReference type="RefSeq" id="WP_355403079.1">
    <property type="nucleotide sequence ID" value="NZ_JBEGHN010000060.1"/>
</dbReference>
<reference evidence="2 3" key="1">
    <citation type="submission" date="2024-06" db="EMBL/GenBank/DDBJ databases">
        <title>The Natural Products Discovery Center: Release of the First 8490 Sequenced Strains for Exploring Actinobacteria Biosynthetic Diversity.</title>
        <authorList>
            <person name="Kalkreuter E."/>
            <person name="Kautsar S.A."/>
            <person name="Yang D."/>
            <person name="Bader C.D."/>
            <person name="Teijaro C.N."/>
            <person name="Fluegel L."/>
            <person name="Davis C.M."/>
            <person name="Simpson J.R."/>
            <person name="Lauterbach L."/>
            <person name="Steele A.D."/>
            <person name="Gui C."/>
            <person name="Meng S."/>
            <person name="Li G."/>
            <person name="Viehrig K."/>
            <person name="Ye F."/>
            <person name="Su P."/>
            <person name="Kiefer A.F."/>
            <person name="Nichols A."/>
            <person name="Cepeda A.J."/>
            <person name="Yan W."/>
            <person name="Fan B."/>
            <person name="Jiang Y."/>
            <person name="Adhikari A."/>
            <person name="Zheng C.-J."/>
            <person name="Schuster L."/>
            <person name="Cowan T.M."/>
            <person name="Smanski M.J."/>
            <person name="Chevrette M.G."/>
            <person name="De Carvalho L.P.S."/>
            <person name="Shen B."/>
        </authorList>
    </citation>
    <scope>NUCLEOTIDE SEQUENCE [LARGE SCALE GENOMIC DNA]</scope>
    <source>
        <strain evidence="2 3">NPDC006434</strain>
    </source>
</reference>
<gene>
    <name evidence="2" type="ORF">ABZZ21_37320</name>
</gene>
<proteinExistence type="predicted"/>
<accession>A0ABV2VAX4</accession>
<dbReference type="Proteomes" id="UP001550210">
    <property type="component" value="Unassembled WGS sequence"/>
</dbReference>
<feature type="transmembrane region" description="Helical" evidence="1">
    <location>
        <begin position="139"/>
        <end position="161"/>
    </location>
</feature>
<sequence length="334" mass="35839">MTTTVDTTTAPTAAPTTRGRLRLHGLTATVLRLHRPALLVWCAYLLLMVGGMLWVHHVSGAQARAAQDTCRGQAGGCIDFDMFAFEEGMSLVGTFVAYASYAVAAWAGASLTGRELESGTARLAWTQSVTPTRWLTVKLAVPAVALTVGTTVLMLVYRWIWSANEGLRSDEWYYSDPFVNRGPAVVAYALCALAVGALAGLALKRALPALGTALAFIVCLHLYLDERSDTLWPAKTLTGTAASRLPMSAEQLDLGAVTGSGARINDLTCFDVDTDAGYARCMADNGFTDLYAEVHPQSHFWPLHLMTTGLVLTVTALLVLASFHLLRRRTGGTS</sequence>
<keyword evidence="1" id="KW-0472">Membrane</keyword>
<feature type="transmembrane region" description="Helical" evidence="1">
    <location>
        <begin position="303"/>
        <end position="326"/>
    </location>
</feature>
<comment type="caution">
    <text evidence="2">The sequence shown here is derived from an EMBL/GenBank/DDBJ whole genome shotgun (WGS) entry which is preliminary data.</text>
</comment>
<evidence type="ECO:0000256" key="1">
    <source>
        <dbReference type="SAM" id="Phobius"/>
    </source>
</evidence>
<feature type="transmembrane region" description="Helical" evidence="1">
    <location>
        <begin position="38"/>
        <end position="55"/>
    </location>
</feature>
<organism evidence="2 3">
    <name type="scientific">Streptomyces ossamyceticus</name>
    <dbReference type="NCBI Taxonomy" id="249581"/>
    <lineage>
        <taxon>Bacteria</taxon>
        <taxon>Bacillati</taxon>
        <taxon>Actinomycetota</taxon>
        <taxon>Actinomycetes</taxon>
        <taxon>Kitasatosporales</taxon>
        <taxon>Streptomycetaceae</taxon>
        <taxon>Streptomyces</taxon>
    </lineage>
</organism>
<feature type="transmembrane region" description="Helical" evidence="1">
    <location>
        <begin position="206"/>
        <end position="224"/>
    </location>
</feature>
<evidence type="ECO:0000313" key="3">
    <source>
        <dbReference type="Proteomes" id="UP001550210"/>
    </source>
</evidence>
<feature type="transmembrane region" description="Helical" evidence="1">
    <location>
        <begin position="181"/>
        <end position="199"/>
    </location>
</feature>
<name>A0ABV2VAX4_9ACTN</name>
<keyword evidence="1" id="KW-0812">Transmembrane</keyword>